<protein>
    <submittedName>
        <fullName evidence="1">Uncharacterized protein</fullName>
    </submittedName>
</protein>
<evidence type="ECO:0000313" key="1">
    <source>
        <dbReference type="EMBL" id="ESQ40926.1"/>
    </source>
</evidence>
<proteinExistence type="predicted"/>
<accession>V4N5X9</accession>
<organism evidence="1 2">
    <name type="scientific">Eutrema salsugineum</name>
    <name type="common">Saltwater cress</name>
    <name type="synonym">Sisymbrium salsugineum</name>
    <dbReference type="NCBI Taxonomy" id="72664"/>
    <lineage>
        <taxon>Eukaryota</taxon>
        <taxon>Viridiplantae</taxon>
        <taxon>Streptophyta</taxon>
        <taxon>Embryophyta</taxon>
        <taxon>Tracheophyta</taxon>
        <taxon>Spermatophyta</taxon>
        <taxon>Magnoliopsida</taxon>
        <taxon>eudicotyledons</taxon>
        <taxon>Gunneridae</taxon>
        <taxon>Pentapetalae</taxon>
        <taxon>rosids</taxon>
        <taxon>malvids</taxon>
        <taxon>Brassicales</taxon>
        <taxon>Brassicaceae</taxon>
        <taxon>Eutremeae</taxon>
        <taxon>Eutrema</taxon>
    </lineage>
</organism>
<dbReference type="Gramene" id="ESQ40926">
    <property type="protein sequence ID" value="ESQ40926"/>
    <property type="gene ID" value="EUTSA_v100130051mg"/>
</dbReference>
<feature type="non-terminal residue" evidence="1">
    <location>
        <position position="1"/>
    </location>
</feature>
<reference evidence="1 2" key="1">
    <citation type="journal article" date="2013" name="Front. Plant Sci.">
        <title>The Reference Genome of the Halophytic Plant Eutrema salsugineum.</title>
        <authorList>
            <person name="Yang R."/>
            <person name="Jarvis D.E."/>
            <person name="Chen H."/>
            <person name="Beilstein M.A."/>
            <person name="Grimwood J."/>
            <person name="Jenkins J."/>
            <person name="Shu S."/>
            <person name="Prochnik S."/>
            <person name="Xin M."/>
            <person name="Ma C."/>
            <person name="Schmutz J."/>
            <person name="Wing R.A."/>
            <person name="Mitchell-Olds T."/>
            <person name="Schumaker K.S."/>
            <person name="Wang X."/>
        </authorList>
    </citation>
    <scope>NUCLEOTIDE SEQUENCE [LARGE SCALE GENOMIC DNA]</scope>
</reference>
<dbReference type="KEGG" id="eus:EUTSA_v100130051m"/>
<dbReference type="AlphaFoldDB" id="V4N5X9"/>
<keyword evidence="2" id="KW-1185">Reference proteome</keyword>
<gene>
    <name evidence="1" type="ORF">EUTSA_v100130051mg</name>
</gene>
<sequence length="25" mass="2869">RGSQCNINKLSGMGYDFRQYIGVYV</sequence>
<name>V4N5X9_EUTSA</name>
<dbReference type="Proteomes" id="UP000030689">
    <property type="component" value="Unassembled WGS sequence"/>
</dbReference>
<dbReference type="EMBL" id="KI517464">
    <property type="protein sequence ID" value="ESQ40926.1"/>
    <property type="molecule type" value="Genomic_DNA"/>
</dbReference>
<evidence type="ECO:0000313" key="2">
    <source>
        <dbReference type="Proteomes" id="UP000030689"/>
    </source>
</evidence>